<accession>A0A167LVL2</accession>
<dbReference type="EMBL" id="KV417286">
    <property type="protein sequence ID" value="KZO96073.1"/>
    <property type="molecule type" value="Genomic_DNA"/>
</dbReference>
<feature type="transmembrane region" description="Helical" evidence="1">
    <location>
        <begin position="145"/>
        <end position="163"/>
    </location>
</feature>
<evidence type="ECO:0008006" key="4">
    <source>
        <dbReference type="Google" id="ProtNLM"/>
    </source>
</evidence>
<dbReference type="STRING" id="1330018.A0A167LVL2"/>
<evidence type="ECO:0000313" key="3">
    <source>
        <dbReference type="Proteomes" id="UP000076738"/>
    </source>
</evidence>
<organism evidence="2 3">
    <name type="scientific">Calocera viscosa (strain TUFC12733)</name>
    <dbReference type="NCBI Taxonomy" id="1330018"/>
    <lineage>
        <taxon>Eukaryota</taxon>
        <taxon>Fungi</taxon>
        <taxon>Dikarya</taxon>
        <taxon>Basidiomycota</taxon>
        <taxon>Agaricomycotina</taxon>
        <taxon>Dacrymycetes</taxon>
        <taxon>Dacrymycetales</taxon>
        <taxon>Dacrymycetaceae</taxon>
        <taxon>Calocera</taxon>
    </lineage>
</organism>
<keyword evidence="1" id="KW-0472">Membrane</keyword>
<keyword evidence="3" id="KW-1185">Reference proteome</keyword>
<gene>
    <name evidence="2" type="ORF">CALVIDRAFT_555456</name>
</gene>
<reference evidence="2 3" key="1">
    <citation type="journal article" date="2016" name="Mol. Biol. Evol.">
        <title>Comparative Genomics of Early-Diverging Mushroom-Forming Fungi Provides Insights into the Origins of Lignocellulose Decay Capabilities.</title>
        <authorList>
            <person name="Nagy L.G."/>
            <person name="Riley R."/>
            <person name="Tritt A."/>
            <person name="Adam C."/>
            <person name="Daum C."/>
            <person name="Floudas D."/>
            <person name="Sun H."/>
            <person name="Yadav J.S."/>
            <person name="Pangilinan J."/>
            <person name="Larsson K.H."/>
            <person name="Matsuura K."/>
            <person name="Barry K."/>
            <person name="Labutti K."/>
            <person name="Kuo R."/>
            <person name="Ohm R.A."/>
            <person name="Bhattacharya S.S."/>
            <person name="Shirouzu T."/>
            <person name="Yoshinaga Y."/>
            <person name="Martin F.M."/>
            <person name="Grigoriev I.V."/>
            <person name="Hibbett D.S."/>
        </authorList>
    </citation>
    <scope>NUCLEOTIDE SEQUENCE [LARGE SCALE GENOMIC DNA]</scope>
    <source>
        <strain evidence="2 3">TUFC12733</strain>
    </source>
</reference>
<protein>
    <recommendedName>
        <fullName evidence="4">TLC domain-containing protein</fullName>
    </recommendedName>
</protein>
<keyword evidence="1" id="KW-0812">Transmembrane</keyword>
<feature type="transmembrane region" description="Helical" evidence="1">
    <location>
        <begin position="92"/>
        <end position="114"/>
    </location>
</feature>
<evidence type="ECO:0000256" key="1">
    <source>
        <dbReference type="SAM" id="Phobius"/>
    </source>
</evidence>
<name>A0A167LVL2_CALVF</name>
<dbReference type="Proteomes" id="UP000076738">
    <property type="component" value="Unassembled WGS sequence"/>
</dbReference>
<evidence type="ECO:0000313" key="2">
    <source>
        <dbReference type="EMBL" id="KZO96073.1"/>
    </source>
</evidence>
<feature type="transmembrane region" description="Helical" evidence="1">
    <location>
        <begin position="175"/>
        <end position="194"/>
    </location>
</feature>
<feature type="transmembrane region" description="Helical" evidence="1">
    <location>
        <begin position="214"/>
        <end position="231"/>
    </location>
</feature>
<proteinExistence type="predicted"/>
<feature type="transmembrane region" description="Helical" evidence="1">
    <location>
        <begin position="121"/>
        <end position="139"/>
    </location>
</feature>
<feature type="transmembrane region" description="Helical" evidence="1">
    <location>
        <begin position="54"/>
        <end position="72"/>
    </location>
</feature>
<dbReference type="AlphaFoldDB" id="A0A167LVL2"/>
<sequence length="259" mass="28921">MSTLISPLLSRASSALWPLVPPHLLRAFCLAYLGNVFVLLSGLKRYQKPAQRMWLLSIYASGTMTMCSLPFFVDWVSSGGNVAAIKPRPLLAETACVAFMAHLFADLSLGLVFYRSHLTLGWKWTHHACFILVISWTLTHNLSHLFAFGGMMELPIYLIFLGFLEPALRNDTLSLVSLVALRLVLNVVLVGQFWTPSVMAQLPGEGWERCVPALLNTAILPGHVWIVQRMVRRVVREGREKRAARLAERAEKVVDGAAR</sequence>
<keyword evidence="1" id="KW-1133">Transmembrane helix</keyword>
<dbReference type="OrthoDB" id="341353at2759"/>
<feature type="transmembrane region" description="Helical" evidence="1">
    <location>
        <begin position="24"/>
        <end position="42"/>
    </location>
</feature>